<feature type="transmembrane region" description="Helical" evidence="1">
    <location>
        <begin position="264"/>
        <end position="287"/>
    </location>
</feature>
<dbReference type="GO" id="GO:0016020">
    <property type="term" value="C:membrane"/>
    <property type="evidence" value="ECO:0007669"/>
    <property type="project" value="TreeGrafter"/>
</dbReference>
<dbReference type="Pfam" id="PF01757">
    <property type="entry name" value="Acyl_transf_3"/>
    <property type="match status" value="1"/>
</dbReference>
<dbReference type="EMBL" id="JAENIK010000011">
    <property type="protein sequence ID" value="MBK1815907.1"/>
    <property type="molecule type" value="Genomic_DNA"/>
</dbReference>
<keyword evidence="1" id="KW-0812">Transmembrane</keyword>
<keyword evidence="4" id="KW-1185">Reference proteome</keyword>
<evidence type="ECO:0000313" key="4">
    <source>
        <dbReference type="Proteomes" id="UP000600139"/>
    </source>
</evidence>
<keyword evidence="3" id="KW-0808">Transferase</keyword>
<evidence type="ECO:0000313" key="3">
    <source>
        <dbReference type="EMBL" id="MBK1815907.1"/>
    </source>
</evidence>
<dbReference type="InterPro" id="IPR050879">
    <property type="entry name" value="Acyltransferase_3"/>
</dbReference>
<dbReference type="GO" id="GO:0000271">
    <property type="term" value="P:polysaccharide biosynthetic process"/>
    <property type="evidence" value="ECO:0007669"/>
    <property type="project" value="TreeGrafter"/>
</dbReference>
<feature type="domain" description="Acyltransferase 3" evidence="2">
    <location>
        <begin position="31"/>
        <end position="316"/>
    </location>
</feature>
<dbReference type="RefSeq" id="WP_200350868.1">
    <property type="nucleotide sequence ID" value="NZ_BAABHZ010000006.1"/>
</dbReference>
<proteinExistence type="predicted"/>
<feature type="transmembrane region" description="Helical" evidence="1">
    <location>
        <begin position="180"/>
        <end position="213"/>
    </location>
</feature>
<feature type="transmembrane region" description="Helical" evidence="1">
    <location>
        <begin position="104"/>
        <end position="123"/>
    </location>
</feature>
<keyword evidence="3" id="KW-0012">Acyltransferase</keyword>
<dbReference type="PANTHER" id="PTHR23028:SF53">
    <property type="entry name" value="ACYL_TRANSF_3 DOMAIN-CONTAINING PROTEIN"/>
    <property type="match status" value="1"/>
</dbReference>
<evidence type="ECO:0000259" key="2">
    <source>
        <dbReference type="Pfam" id="PF01757"/>
    </source>
</evidence>
<gene>
    <name evidence="3" type="ORF">JIN84_09775</name>
</gene>
<dbReference type="AlphaFoldDB" id="A0A934R319"/>
<feature type="transmembrane region" description="Helical" evidence="1">
    <location>
        <begin position="149"/>
        <end position="171"/>
    </location>
</feature>
<sequence length="339" mass="37749">MTGLNPFLAVVIRFQPPLRMSASAKSRLELLDALRGAAAIGVTLVHFTVEMEPTLFQKVARWGWTGVVVFFVISGFIMPHSLARSGYRFPKDYWKFISKRIVRLHPPYLLTVMILIGLNWTSVSSACRQFALHAGLLNGILGVPWLSQVYWTLAIEFQFYLLIGALVPILLNHPKAGHRFVIPALLCLSLAPVSWNWIVPHLPLFIFGVLVFLRHRGTIPPLLFYVEILAAAAASYFTLGLPQALVGLATAMCVTFVNIRIPRVLVDFGTISYSLYLLHPIIGVWVVRESHFGVGGMPGQILTVAAALGVSSLAAWVCYRWVESPSQRASSRIRYDRNL</sequence>
<reference evidence="3" key="1">
    <citation type="submission" date="2021-01" db="EMBL/GenBank/DDBJ databases">
        <title>Modified the classification status of verrucomicrobia.</title>
        <authorList>
            <person name="Feng X."/>
        </authorList>
    </citation>
    <scope>NUCLEOTIDE SEQUENCE</scope>
    <source>
        <strain evidence="3">JCM 18052</strain>
    </source>
</reference>
<evidence type="ECO:0000256" key="1">
    <source>
        <dbReference type="SAM" id="Phobius"/>
    </source>
</evidence>
<keyword evidence="1" id="KW-1133">Transmembrane helix</keyword>
<feature type="transmembrane region" description="Helical" evidence="1">
    <location>
        <begin position="61"/>
        <end position="83"/>
    </location>
</feature>
<organism evidence="3 4">
    <name type="scientific">Luteolibacter yonseiensis</name>
    <dbReference type="NCBI Taxonomy" id="1144680"/>
    <lineage>
        <taxon>Bacteria</taxon>
        <taxon>Pseudomonadati</taxon>
        <taxon>Verrucomicrobiota</taxon>
        <taxon>Verrucomicrobiia</taxon>
        <taxon>Verrucomicrobiales</taxon>
        <taxon>Verrucomicrobiaceae</taxon>
        <taxon>Luteolibacter</taxon>
    </lineage>
</organism>
<keyword evidence="1" id="KW-0472">Membrane</keyword>
<dbReference type="InterPro" id="IPR002656">
    <property type="entry name" value="Acyl_transf_3_dom"/>
</dbReference>
<dbReference type="GO" id="GO:0016747">
    <property type="term" value="F:acyltransferase activity, transferring groups other than amino-acyl groups"/>
    <property type="evidence" value="ECO:0007669"/>
    <property type="project" value="InterPro"/>
</dbReference>
<comment type="caution">
    <text evidence="3">The sequence shown here is derived from an EMBL/GenBank/DDBJ whole genome shotgun (WGS) entry which is preliminary data.</text>
</comment>
<accession>A0A934R319</accession>
<name>A0A934R319_9BACT</name>
<dbReference type="PANTHER" id="PTHR23028">
    <property type="entry name" value="ACETYLTRANSFERASE"/>
    <property type="match status" value="1"/>
</dbReference>
<dbReference type="Proteomes" id="UP000600139">
    <property type="component" value="Unassembled WGS sequence"/>
</dbReference>
<protein>
    <submittedName>
        <fullName evidence="3">Acyltransferase</fullName>
    </submittedName>
</protein>
<feature type="transmembrane region" description="Helical" evidence="1">
    <location>
        <begin position="233"/>
        <end position="257"/>
    </location>
</feature>
<feature type="transmembrane region" description="Helical" evidence="1">
    <location>
        <begin position="299"/>
        <end position="322"/>
    </location>
</feature>